<dbReference type="OrthoDB" id="10008528at2"/>
<feature type="transmembrane region" description="Helical" evidence="1">
    <location>
        <begin position="59"/>
        <end position="79"/>
    </location>
</feature>
<dbReference type="RefSeq" id="WP_091227727.1">
    <property type="nucleotide sequence ID" value="NZ_FNBG01000005.1"/>
</dbReference>
<evidence type="ECO:0000313" key="2">
    <source>
        <dbReference type="EMBL" id="SDF05260.1"/>
    </source>
</evidence>
<dbReference type="AlphaFoldDB" id="A0A1G7HXN1"/>
<protein>
    <submittedName>
        <fullName evidence="2">Uncharacterized protein</fullName>
    </submittedName>
</protein>
<evidence type="ECO:0000313" key="3">
    <source>
        <dbReference type="Proteomes" id="UP000198972"/>
    </source>
</evidence>
<dbReference type="EMBL" id="FNBG01000005">
    <property type="protein sequence ID" value="SDF05260.1"/>
    <property type="molecule type" value="Genomic_DNA"/>
</dbReference>
<reference evidence="2 3" key="1">
    <citation type="submission" date="2016-10" db="EMBL/GenBank/DDBJ databases">
        <authorList>
            <person name="de Groot N.N."/>
        </authorList>
    </citation>
    <scope>NUCLEOTIDE SEQUENCE [LARGE SCALE GENOMIC DNA]</scope>
    <source>
        <strain evidence="2 3">DSM 28129</strain>
    </source>
</reference>
<sequence length="134" mass="15039">MSYEQVQEIEKYLKSKKSKSPEDISFARSHLKCIKKEIGKEELMNIKVLYQSKLSASPFAANYLAIIAILVSVIIFMLSTLSPSSIADTIVVGIASLIIIILMIYVNRSNVKNMQLNIVYTILINLIDEISVNN</sequence>
<gene>
    <name evidence="2" type="ORF">SAMN04488542_10577</name>
</gene>
<keyword evidence="1" id="KW-1133">Transmembrane helix</keyword>
<evidence type="ECO:0000256" key="1">
    <source>
        <dbReference type="SAM" id="Phobius"/>
    </source>
</evidence>
<accession>A0A1G7HXN1</accession>
<keyword evidence="1" id="KW-0812">Transmembrane</keyword>
<feature type="transmembrane region" description="Helical" evidence="1">
    <location>
        <begin position="85"/>
        <end position="106"/>
    </location>
</feature>
<keyword evidence="1" id="KW-0472">Membrane</keyword>
<dbReference type="Proteomes" id="UP000198972">
    <property type="component" value="Unassembled WGS sequence"/>
</dbReference>
<organism evidence="2 3">
    <name type="scientific">Fontibacillus panacisegetis</name>
    <dbReference type="NCBI Taxonomy" id="670482"/>
    <lineage>
        <taxon>Bacteria</taxon>
        <taxon>Bacillati</taxon>
        <taxon>Bacillota</taxon>
        <taxon>Bacilli</taxon>
        <taxon>Bacillales</taxon>
        <taxon>Paenibacillaceae</taxon>
        <taxon>Fontibacillus</taxon>
    </lineage>
</organism>
<keyword evidence="3" id="KW-1185">Reference proteome</keyword>
<proteinExistence type="predicted"/>
<name>A0A1G7HXN1_9BACL</name>